<feature type="compositionally biased region" description="Basic and acidic residues" evidence="1">
    <location>
        <begin position="60"/>
        <end position="69"/>
    </location>
</feature>
<dbReference type="GO" id="GO:0005680">
    <property type="term" value="C:anaphase-promoting complex"/>
    <property type="evidence" value="ECO:0007669"/>
    <property type="project" value="InterPro"/>
</dbReference>
<evidence type="ECO:0000256" key="1">
    <source>
        <dbReference type="SAM" id="MobiDB-lite"/>
    </source>
</evidence>
<protein>
    <submittedName>
        <fullName evidence="2">Uncharacterized protein</fullName>
    </submittedName>
</protein>
<feature type="compositionally biased region" description="Polar residues" evidence="1">
    <location>
        <begin position="1"/>
        <end position="28"/>
    </location>
</feature>
<feature type="compositionally biased region" description="Low complexity" evidence="1">
    <location>
        <begin position="29"/>
        <end position="45"/>
    </location>
</feature>
<dbReference type="EMBL" id="GL996527">
    <property type="protein sequence ID" value="EGV62683.1"/>
    <property type="molecule type" value="Genomic_DNA"/>
</dbReference>
<dbReference type="RefSeq" id="XP_006688853.1">
    <property type="nucleotide sequence ID" value="XM_006688790.1"/>
</dbReference>
<dbReference type="GeneID" id="18247810"/>
<dbReference type="eggNOG" id="ENOG502T3GY">
    <property type="taxonomic scope" value="Eukaryota"/>
</dbReference>
<evidence type="ECO:0000313" key="3">
    <source>
        <dbReference type="Proteomes" id="UP000000707"/>
    </source>
</evidence>
<dbReference type="OrthoDB" id="4078100at2759"/>
<gene>
    <name evidence="2" type="ORF">CANTEDRAFT_115294</name>
</gene>
<dbReference type="KEGG" id="cten:18247810"/>
<dbReference type="Proteomes" id="UP000000707">
    <property type="component" value="Unassembled WGS sequence"/>
</dbReference>
<keyword evidence="3" id="KW-1185">Reference proteome</keyword>
<feature type="region of interest" description="Disordered" evidence="1">
    <location>
        <begin position="1"/>
        <end position="91"/>
    </location>
</feature>
<dbReference type="HOGENOM" id="CLU_585391_0_0_1"/>
<name>G3B997_CANTC</name>
<dbReference type="Pfam" id="PF12856">
    <property type="entry name" value="ANAPC9"/>
    <property type="match status" value="1"/>
</dbReference>
<feature type="compositionally biased region" description="Basic residues" evidence="1">
    <location>
        <begin position="79"/>
        <end position="89"/>
    </location>
</feature>
<dbReference type="InterPro" id="IPR024274">
    <property type="entry name" value="APC9"/>
</dbReference>
<evidence type="ECO:0000313" key="2">
    <source>
        <dbReference type="EMBL" id="EGV62683.1"/>
    </source>
</evidence>
<reference evidence="2 3" key="1">
    <citation type="journal article" date="2011" name="Proc. Natl. Acad. Sci. U.S.A.">
        <title>Comparative genomics of xylose-fermenting fungi for enhanced biofuel production.</title>
        <authorList>
            <person name="Wohlbach D.J."/>
            <person name="Kuo A."/>
            <person name="Sato T.K."/>
            <person name="Potts K.M."/>
            <person name="Salamov A.A."/>
            <person name="LaButti K.M."/>
            <person name="Sun H."/>
            <person name="Clum A."/>
            <person name="Pangilinan J.L."/>
            <person name="Lindquist E.A."/>
            <person name="Lucas S."/>
            <person name="Lapidus A."/>
            <person name="Jin M."/>
            <person name="Gunawan C."/>
            <person name="Balan V."/>
            <person name="Dale B.E."/>
            <person name="Jeffries T.W."/>
            <person name="Zinkel R."/>
            <person name="Barry K.W."/>
            <person name="Grigoriev I.V."/>
            <person name="Gasch A.P."/>
        </authorList>
    </citation>
    <scope>NUCLEOTIDE SEQUENCE [LARGE SCALE GENOMIC DNA]</scope>
    <source>
        <strain evidence="3">ATCC 10573 / BCRC 21748 / CBS 615 / JCM 9827 / NBRC 10315 / NRRL Y-1498 / VKM Y-70</strain>
    </source>
</reference>
<organism evidence="3">
    <name type="scientific">Candida tenuis (strain ATCC 10573 / BCRC 21748 / CBS 615 / JCM 9827 / NBRC 10315 / NRRL Y-1498 / VKM Y-70)</name>
    <name type="common">Yeast</name>
    <name type="synonym">Yamadazyma tenuis</name>
    <dbReference type="NCBI Taxonomy" id="590646"/>
    <lineage>
        <taxon>Eukaryota</taxon>
        <taxon>Fungi</taxon>
        <taxon>Dikarya</taxon>
        <taxon>Ascomycota</taxon>
        <taxon>Saccharomycotina</taxon>
        <taxon>Pichiomycetes</taxon>
        <taxon>Debaryomycetaceae</taxon>
        <taxon>Yamadazyma</taxon>
    </lineage>
</organism>
<accession>G3B997</accession>
<proteinExistence type="predicted"/>
<dbReference type="AlphaFoldDB" id="G3B997"/>
<sequence>MNSRRIPSQPNTDQSFLNPNDSSFLAHNTTSRSVSSSTSMVSTPSNHIRKFHQNVPQDQGDGHKPDKFRSSTNIVSKSKNNHHHLKPKKSSNVDLVKNKLLNLHKSSRIYTKSKSISEEDAMRSHPNFTTKSFILRKPLHMNLYDYSVFRSYPDASAGDDKLPPAVKESQIKAWESAEKITNNLIFDNDSDLSDDEDINEGETHHDIAGDMVRPLDSSSVPAGGDDTIIKSIPGFCKDEVDVLQTRFLHLQTLTASTTPSIAAYDEEERKVLWNHRQEQQALQGKHFGQYSSLTSKRKAQVQQKKDMLNRIFGYNNTLNHEYITNNTSYSALDSVMNTSKSYQEDKEEMSQLLAEDKEYHASLEESKANLRLARSVHLYNGDDSFHLSILNKKLNVAGAGVNEFDHYKYLQMISNKLTGVYGKHGTMKHDAGGAHDDLTAFAMSYLRRCIRHEPDGHDHNDL</sequence>